<name>A0A084G5F4_PSEDA</name>
<feature type="domain" description="Histone acetyl transferase HAT1 N-terminal" evidence="12">
    <location>
        <begin position="7"/>
        <end position="166"/>
    </location>
</feature>
<keyword evidence="7" id="KW-0539">Nucleus</keyword>
<keyword evidence="4 7" id="KW-0808">Transferase</keyword>
<evidence type="ECO:0000256" key="11">
    <source>
        <dbReference type="SAM" id="MobiDB-lite"/>
    </source>
</evidence>
<comment type="similarity">
    <text evidence="1 7">Belongs to the HAT1 family.</text>
</comment>
<evidence type="ECO:0000313" key="13">
    <source>
        <dbReference type="EMBL" id="KEZ42566.1"/>
    </source>
</evidence>
<dbReference type="GeneID" id="27724869"/>
<dbReference type="GO" id="GO:0005737">
    <property type="term" value="C:cytoplasm"/>
    <property type="evidence" value="ECO:0007669"/>
    <property type="project" value="UniProtKB-SubCell"/>
</dbReference>
<comment type="caution">
    <text evidence="13">The sequence shown here is derived from an EMBL/GenBank/DDBJ whole genome shotgun (WGS) entry which is preliminary data.</text>
</comment>
<feature type="active site" description="Proton donor/acceptor" evidence="8">
    <location>
        <position position="280"/>
    </location>
</feature>
<dbReference type="GO" id="GO:0000781">
    <property type="term" value="C:chromosome, telomeric region"/>
    <property type="evidence" value="ECO:0007669"/>
    <property type="project" value="GOC"/>
</dbReference>
<dbReference type="OMA" id="WTCDAND"/>
<dbReference type="Gene3D" id="3.90.360.10">
    <property type="entry name" value="Histone acetyl transferase 1 (HAT1), N-terminal domain"/>
    <property type="match status" value="1"/>
</dbReference>
<keyword evidence="5 7" id="KW-0012">Acyltransferase</keyword>
<gene>
    <name evidence="13" type="ORF">SAPIO_CDS5797</name>
</gene>
<dbReference type="InterPro" id="IPR016181">
    <property type="entry name" value="Acyl_CoA_acyltransferase"/>
</dbReference>
<dbReference type="GO" id="GO:0031509">
    <property type="term" value="P:subtelomeric heterochromatin formation"/>
    <property type="evidence" value="ECO:0007669"/>
    <property type="project" value="InterPro"/>
</dbReference>
<evidence type="ECO:0000259" key="12">
    <source>
        <dbReference type="Pfam" id="PF10394"/>
    </source>
</evidence>
<evidence type="ECO:0000256" key="8">
    <source>
        <dbReference type="PIRSR" id="PIRSR038084-1"/>
    </source>
</evidence>
<comment type="subcellular location">
    <subcellularLocation>
        <location evidence="7">Cytoplasm</location>
    </subcellularLocation>
    <subcellularLocation>
        <location evidence="7">Nucleus</location>
    </subcellularLocation>
</comment>
<dbReference type="GO" id="GO:0005634">
    <property type="term" value="C:nucleus"/>
    <property type="evidence" value="ECO:0007669"/>
    <property type="project" value="UniProtKB-SubCell"/>
</dbReference>
<dbReference type="SUPFAM" id="SSF55729">
    <property type="entry name" value="Acyl-CoA N-acyltransferases (Nat)"/>
    <property type="match status" value="1"/>
</dbReference>
<protein>
    <recommendedName>
        <fullName evidence="3 7">Histone acetyltransferase type B catalytic subunit</fullName>
        <ecNumber evidence="2 7">2.3.1.48</ecNumber>
    </recommendedName>
</protein>
<evidence type="ECO:0000313" key="14">
    <source>
        <dbReference type="Proteomes" id="UP000028545"/>
    </source>
</evidence>
<accession>A0A084G5F4</accession>
<dbReference type="InterPro" id="IPR037113">
    <property type="entry name" value="Hat1_N_sf"/>
</dbReference>
<evidence type="ECO:0000256" key="1">
    <source>
        <dbReference type="ARBA" id="ARBA00010543"/>
    </source>
</evidence>
<feature type="binding site" evidence="9">
    <location>
        <begin position="245"/>
        <end position="247"/>
    </location>
    <ligand>
        <name>acetyl-CoA</name>
        <dbReference type="ChEBI" id="CHEBI:57288"/>
    </ligand>
</feature>
<evidence type="ECO:0000256" key="6">
    <source>
        <dbReference type="ARBA" id="ARBA00048017"/>
    </source>
</evidence>
<feature type="site" description="Interaction with histone H4 N-terminus" evidence="10">
    <location>
        <position position="183"/>
    </location>
</feature>
<feature type="region of interest" description="Interaction with histone H4 N-terminus" evidence="9">
    <location>
        <begin position="205"/>
        <end position="207"/>
    </location>
</feature>
<evidence type="ECO:0000256" key="10">
    <source>
        <dbReference type="PIRSR" id="PIRSR038084-3"/>
    </source>
</evidence>
<dbReference type="InterPro" id="IPR017380">
    <property type="entry name" value="Hist_AcTrfase_B-typ_cat-su"/>
</dbReference>
<keyword evidence="14" id="KW-1185">Reference proteome</keyword>
<organism evidence="13 14">
    <name type="scientific">Pseudallescheria apiosperma</name>
    <name type="common">Scedosporium apiospermum</name>
    <dbReference type="NCBI Taxonomy" id="563466"/>
    <lineage>
        <taxon>Eukaryota</taxon>
        <taxon>Fungi</taxon>
        <taxon>Dikarya</taxon>
        <taxon>Ascomycota</taxon>
        <taxon>Pezizomycotina</taxon>
        <taxon>Sordariomycetes</taxon>
        <taxon>Hypocreomycetidae</taxon>
        <taxon>Microascales</taxon>
        <taxon>Microascaceae</taxon>
        <taxon>Scedosporium</taxon>
    </lineage>
</organism>
<dbReference type="VEuPathDB" id="FungiDB:SAPIO_CDS5797"/>
<feature type="binding site" evidence="9">
    <location>
        <position position="283"/>
    </location>
    <ligand>
        <name>acetyl-CoA</name>
        <dbReference type="ChEBI" id="CHEBI:57288"/>
    </ligand>
</feature>
<dbReference type="AlphaFoldDB" id="A0A084G5F4"/>
<dbReference type="KEGG" id="sapo:SAPIO_CDS5797"/>
<comment type="subunit">
    <text evidence="7">Component of the HAT-B complex composed of at least HAT1 and HAT2. The HAT-B complex binds to histone H4 tail.</text>
</comment>
<comment type="catalytic activity">
    <reaction evidence="6 7">
        <text>L-lysyl-[protein] + acetyl-CoA = N(6)-acetyl-L-lysyl-[protein] + CoA + H(+)</text>
        <dbReference type="Rhea" id="RHEA:45948"/>
        <dbReference type="Rhea" id="RHEA-COMP:9752"/>
        <dbReference type="Rhea" id="RHEA-COMP:10731"/>
        <dbReference type="ChEBI" id="CHEBI:15378"/>
        <dbReference type="ChEBI" id="CHEBI:29969"/>
        <dbReference type="ChEBI" id="CHEBI:57287"/>
        <dbReference type="ChEBI" id="CHEBI:57288"/>
        <dbReference type="ChEBI" id="CHEBI:61930"/>
        <dbReference type="EC" id="2.3.1.48"/>
    </reaction>
</comment>
<evidence type="ECO:0000256" key="5">
    <source>
        <dbReference type="ARBA" id="ARBA00023315"/>
    </source>
</evidence>
<evidence type="ECO:0000256" key="2">
    <source>
        <dbReference type="ARBA" id="ARBA00013184"/>
    </source>
</evidence>
<keyword evidence="7" id="KW-0963">Cytoplasm</keyword>
<comment type="function">
    <text evidence="7">Catalytic component of the histone acetylase B (HAT-B) complex. Has intrinsic substrate specificity that modifies lysine in recognition sequence GXGKXG. Involved in DNA double-strand break repair.</text>
</comment>
<dbReference type="PANTHER" id="PTHR12046">
    <property type="entry name" value="HISTONE ACETYLTRANSFERASE TYPE B CATALYTIC SUBUNIT"/>
    <property type="match status" value="1"/>
</dbReference>
<dbReference type="EMBL" id="JOWA01000099">
    <property type="protein sequence ID" value="KEZ42566.1"/>
    <property type="molecule type" value="Genomic_DNA"/>
</dbReference>
<dbReference type="Proteomes" id="UP000028545">
    <property type="component" value="Unassembled WGS sequence"/>
</dbReference>
<dbReference type="RefSeq" id="XP_016642365.1">
    <property type="nucleotide sequence ID" value="XM_016788049.1"/>
</dbReference>
<dbReference type="InterPro" id="IPR019467">
    <property type="entry name" value="Hat1_N"/>
</dbReference>
<sequence length="470" mass="54193">MADIEEWSANANEAVRICLWRPSKEGPVALGPPFNAQFTYPLYGEDEQIFGYKGLKININYRANDMRPVVKVSYQAKFDAVGDTEPADIMTPLKENLPDIAFSGYPDFVENTKKLSLENTWKPAGELHATMQDGSHTYEIWKGTLVDPGIKQLVARIQLLPLLFIEGGSPIINPKFDAVDDRWTVWSLYEKDEDGYSFLGFSTVYRFYYFGKRIDPPPPPGTRFELPVGDFDLGQLPSRARLSQFLILKPYQSRGLGTRLYKTMFQYYYDNPLTRQLTVEEPNESFDDLRDMCDLAFLLTLPEFRDMSFKQGIKLDMKGLLPELVDRKAVDALMEKSKIVPRQFMRCLEMHLMSKLPESVRPRLPTEGKSKNKPTADDKFIFNVWRLFVKSRLLVHNVDVLGQYDLGPRLVLLEETMDNVQFDYIRLLNKFQRRAQRDKPKRRLDDDDTEDASASKKAKVEDVEEDGTSI</sequence>
<dbReference type="OrthoDB" id="10253098at2759"/>
<dbReference type="GO" id="GO:0004402">
    <property type="term" value="F:histone acetyltransferase activity"/>
    <property type="evidence" value="ECO:0007669"/>
    <property type="project" value="UniProtKB-UniRule"/>
</dbReference>
<feature type="region of interest" description="Interaction with histone H4 N-terminus" evidence="9">
    <location>
        <begin position="45"/>
        <end position="47"/>
    </location>
</feature>
<dbReference type="EC" id="2.3.1.48" evidence="2 7"/>
<feature type="region of interest" description="Disordered" evidence="11">
    <location>
        <begin position="434"/>
        <end position="470"/>
    </location>
</feature>
<reference evidence="13 14" key="1">
    <citation type="journal article" date="2014" name="Genome Announc.">
        <title>Draft genome sequence of the pathogenic fungus Scedosporium apiospermum.</title>
        <authorList>
            <person name="Vandeputte P."/>
            <person name="Ghamrawi S."/>
            <person name="Rechenmann M."/>
            <person name="Iltis A."/>
            <person name="Giraud S."/>
            <person name="Fleury M."/>
            <person name="Thornton C."/>
            <person name="Delhaes L."/>
            <person name="Meyer W."/>
            <person name="Papon N."/>
            <person name="Bouchara J.P."/>
        </authorList>
    </citation>
    <scope>NUCLEOTIDE SEQUENCE [LARGE SCALE GENOMIC DNA]</scope>
    <source>
        <strain evidence="13 14">IHEM 14462</strain>
    </source>
</reference>
<dbReference type="Pfam" id="PF10394">
    <property type="entry name" value="Hat1_N"/>
    <property type="match status" value="1"/>
</dbReference>
<dbReference type="PIRSF" id="PIRSF038084">
    <property type="entry name" value="HAT-B_cat"/>
    <property type="match status" value="1"/>
</dbReference>
<evidence type="ECO:0000256" key="9">
    <source>
        <dbReference type="PIRSR" id="PIRSR038084-2"/>
    </source>
</evidence>
<dbReference type="HOGENOM" id="CLU_036024_2_1_1"/>
<evidence type="ECO:0000256" key="4">
    <source>
        <dbReference type="ARBA" id="ARBA00022679"/>
    </source>
</evidence>
<dbReference type="Gene3D" id="3.40.630.30">
    <property type="match status" value="1"/>
</dbReference>
<evidence type="ECO:0000256" key="3">
    <source>
        <dbReference type="ARBA" id="ARBA00021268"/>
    </source>
</evidence>
<evidence type="ECO:0000256" key="7">
    <source>
        <dbReference type="PIRNR" id="PIRNR038084"/>
    </source>
</evidence>
<proteinExistence type="inferred from homology"/>
<feature type="binding site" evidence="9">
    <location>
        <begin position="252"/>
        <end position="258"/>
    </location>
    <ligand>
        <name>acetyl-CoA</name>
        <dbReference type="ChEBI" id="CHEBI:57288"/>
    </ligand>
</feature>